<dbReference type="InterPro" id="IPR050272">
    <property type="entry name" value="Isochorismatase-like_hydrls"/>
</dbReference>
<keyword evidence="1" id="KW-0378">Hydrolase</keyword>
<dbReference type="EMBL" id="JADFFL010000002">
    <property type="protein sequence ID" value="MBE9661107.1"/>
    <property type="molecule type" value="Genomic_DNA"/>
</dbReference>
<name>A0A929KTW9_9SPHI</name>
<dbReference type="AlphaFoldDB" id="A0A929KTW9"/>
<sequence>MITSLDKNTALILIDLQRGIVNTPKAHPVAGILENAAKLTEAFRNANLPIVVTNVNAAGAAWTRSRKDQRMPVGAYKDDFLDITHEIKTEPGDIIITKHTWGAFFETTLREQLQERGVTGIVLGGVSTSIGIEGTARQAMEYGYNVSFALDAMTDNVAEAHNNSIMHIFPRIGEVGTTDEIIAKLIS</sequence>
<dbReference type="Proteomes" id="UP000622475">
    <property type="component" value="Unassembled WGS sequence"/>
</dbReference>
<dbReference type="SUPFAM" id="SSF52499">
    <property type="entry name" value="Isochorismatase-like hydrolases"/>
    <property type="match status" value="1"/>
</dbReference>
<evidence type="ECO:0000256" key="1">
    <source>
        <dbReference type="ARBA" id="ARBA00022801"/>
    </source>
</evidence>
<dbReference type="CDD" id="cd00431">
    <property type="entry name" value="cysteine_hydrolases"/>
    <property type="match status" value="1"/>
</dbReference>
<dbReference type="RefSeq" id="WP_194110316.1">
    <property type="nucleotide sequence ID" value="NZ_JADFFL010000002.1"/>
</dbReference>
<organism evidence="3 4">
    <name type="scientific">Mucilaginibacter myungsuensis</name>
    <dbReference type="NCBI Taxonomy" id="649104"/>
    <lineage>
        <taxon>Bacteria</taxon>
        <taxon>Pseudomonadati</taxon>
        <taxon>Bacteroidota</taxon>
        <taxon>Sphingobacteriia</taxon>
        <taxon>Sphingobacteriales</taxon>
        <taxon>Sphingobacteriaceae</taxon>
        <taxon>Mucilaginibacter</taxon>
    </lineage>
</organism>
<dbReference type="PANTHER" id="PTHR43540">
    <property type="entry name" value="PEROXYUREIDOACRYLATE/UREIDOACRYLATE AMIDOHYDROLASE-RELATED"/>
    <property type="match status" value="1"/>
</dbReference>
<dbReference type="InterPro" id="IPR000868">
    <property type="entry name" value="Isochorismatase-like_dom"/>
</dbReference>
<accession>A0A929KTW9</accession>
<dbReference type="Gene3D" id="3.40.50.850">
    <property type="entry name" value="Isochorismatase-like"/>
    <property type="match status" value="1"/>
</dbReference>
<dbReference type="PANTHER" id="PTHR43540:SF7">
    <property type="entry name" value="ISOCHORISMATASE FAMILY PROTEIN YECD"/>
    <property type="match status" value="1"/>
</dbReference>
<proteinExistence type="predicted"/>
<comment type="caution">
    <text evidence="3">The sequence shown here is derived from an EMBL/GenBank/DDBJ whole genome shotgun (WGS) entry which is preliminary data.</text>
</comment>
<reference evidence="3" key="1">
    <citation type="submission" date="2020-10" db="EMBL/GenBank/DDBJ databases">
        <title>Mucilaginibacter mali sp. nov., isolated from rhizosphere soil of apple orchard.</title>
        <authorList>
            <person name="Lee J.-S."/>
            <person name="Kim H.S."/>
            <person name="Kim J.-S."/>
        </authorList>
    </citation>
    <scope>NUCLEOTIDE SEQUENCE</scope>
    <source>
        <strain evidence="3">KCTC 22746</strain>
    </source>
</reference>
<protein>
    <submittedName>
        <fullName evidence="3">Isochorismatase family protein</fullName>
    </submittedName>
</protein>
<dbReference type="InterPro" id="IPR036380">
    <property type="entry name" value="Isochorismatase-like_sf"/>
</dbReference>
<evidence type="ECO:0000259" key="2">
    <source>
        <dbReference type="Pfam" id="PF00857"/>
    </source>
</evidence>
<gene>
    <name evidence="3" type="ORF">IRJ16_04360</name>
</gene>
<keyword evidence="4" id="KW-1185">Reference proteome</keyword>
<dbReference type="GO" id="GO:0016787">
    <property type="term" value="F:hydrolase activity"/>
    <property type="evidence" value="ECO:0007669"/>
    <property type="project" value="UniProtKB-KW"/>
</dbReference>
<dbReference type="Pfam" id="PF00857">
    <property type="entry name" value="Isochorismatase"/>
    <property type="match status" value="1"/>
</dbReference>
<evidence type="ECO:0000313" key="3">
    <source>
        <dbReference type="EMBL" id="MBE9661107.1"/>
    </source>
</evidence>
<evidence type="ECO:0000313" key="4">
    <source>
        <dbReference type="Proteomes" id="UP000622475"/>
    </source>
</evidence>
<feature type="domain" description="Isochorismatase-like" evidence="2">
    <location>
        <begin position="9"/>
        <end position="180"/>
    </location>
</feature>